<dbReference type="Proteomes" id="UP001319846">
    <property type="component" value="Unassembled WGS sequence"/>
</dbReference>
<sequence length="159" mass="17816">MKRTATLCLMLSIMMTFLPLSVASDTATESTFAPSDASSAHPAEYYQYAAELFSKGDQEEAAFWFYAGQLRYRIHLTARPDLPPSGDPALFASLHSVVGQQINGYLGGEPDIWKATIKRVLAWDEATENAFTPKREYPEAHAEQRQGLEGLLEELERHY</sequence>
<reference evidence="1" key="1">
    <citation type="submission" date="2020-06" db="EMBL/GenBank/DDBJ databases">
        <title>Whole Genome Sequence of Halomonas aquamarina MB598.</title>
        <authorList>
            <person name="Pervaiz M."/>
            <person name="Fariq A."/>
            <person name="Yasmin A."/>
            <person name="Welch M."/>
        </authorList>
    </citation>
    <scope>NUCLEOTIDE SEQUENCE</scope>
    <source>
        <strain evidence="1">MB598</strain>
    </source>
</reference>
<accession>A0ACC5VXI6</accession>
<gene>
    <name evidence="1" type="ORF">HW452_15800</name>
</gene>
<name>A0ACC5VXI6_9GAMM</name>
<keyword evidence="2" id="KW-1185">Reference proteome</keyword>
<evidence type="ECO:0000313" key="2">
    <source>
        <dbReference type="Proteomes" id="UP001319846"/>
    </source>
</evidence>
<dbReference type="EMBL" id="JABYQT010000014">
    <property type="protein sequence ID" value="MBZ5488988.1"/>
    <property type="molecule type" value="Genomic_DNA"/>
</dbReference>
<comment type="caution">
    <text evidence="1">The sequence shown here is derived from an EMBL/GenBank/DDBJ whole genome shotgun (WGS) entry which is preliminary data.</text>
</comment>
<evidence type="ECO:0000313" key="1">
    <source>
        <dbReference type="EMBL" id="MBZ5488988.1"/>
    </source>
</evidence>
<organism evidence="1 2">
    <name type="scientific">Vreelandella aquamarina</name>
    <dbReference type="NCBI Taxonomy" id="77097"/>
    <lineage>
        <taxon>Bacteria</taxon>
        <taxon>Pseudomonadati</taxon>
        <taxon>Pseudomonadota</taxon>
        <taxon>Gammaproteobacteria</taxon>
        <taxon>Oceanospirillales</taxon>
        <taxon>Halomonadaceae</taxon>
        <taxon>Vreelandella</taxon>
    </lineage>
</organism>
<proteinExistence type="predicted"/>
<protein>
    <submittedName>
        <fullName evidence="1">Uncharacterized protein</fullName>
    </submittedName>
</protein>